<keyword evidence="2" id="KW-1133">Transmembrane helix</keyword>
<reference evidence="3 4" key="1">
    <citation type="submission" date="2019-05" db="EMBL/GenBank/DDBJ databases">
        <title>Marivita sp. nov. isolated from sea sediment.</title>
        <authorList>
            <person name="Kim W."/>
        </authorList>
    </citation>
    <scope>NUCLEOTIDE SEQUENCE [LARGE SCALE GENOMIC DNA]</scope>
    <source>
        <strain evidence="3 4">CAU 1492</strain>
    </source>
</reference>
<organism evidence="3 4">
    <name type="scientific">Arenibacterium halophilum</name>
    <dbReference type="NCBI Taxonomy" id="2583821"/>
    <lineage>
        <taxon>Bacteria</taxon>
        <taxon>Pseudomonadati</taxon>
        <taxon>Pseudomonadota</taxon>
        <taxon>Alphaproteobacteria</taxon>
        <taxon>Rhodobacterales</taxon>
        <taxon>Paracoccaceae</taxon>
        <taxon>Arenibacterium</taxon>
    </lineage>
</organism>
<evidence type="ECO:0000256" key="1">
    <source>
        <dbReference type="SAM" id="MobiDB-lite"/>
    </source>
</evidence>
<comment type="caution">
    <text evidence="3">The sequence shown here is derived from an EMBL/GenBank/DDBJ whole genome shotgun (WGS) entry which is preliminary data.</text>
</comment>
<evidence type="ECO:0000313" key="3">
    <source>
        <dbReference type="EMBL" id="TMV11667.1"/>
    </source>
</evidence>
<name>A0ABY2X8L6_9RHOB</name>
<dbReference type="InterPro" id="IPR010718">
    <property type="entry name" value="DUF1294"/>
</dbReference>
<accession>A0ABY2X8L6</accession>
<evidence type="ECO:0000256" key="2">
    <source>
        <dbReference type="SAM" id="Phobius"/>
    </source>
</evidence>
<dbReference type="RefSeq" id="WP_138864731.1">
    <property type="nucleotide sequence ID" value="NZ_VCPC01000003.1"/>
</dbReference>
<keyword evidence="4" id="KW-1185">Reference proteome</keyword>
<keyword evidence="2" id="KW-0472">Membrane</keyword>
<gene>
    <name evidence="3" type="ORF">FGK64_15450</name>
</gene>
<dbReference type="Proteomes" id="UP001191082">
    <property type="component" value="Unassembled WGS sequence"/>
</dbReference>
<sequence>MISWLLIFGLYFICMNLWAYSAMRSDKRRALTGDWRLSEFHLWLLAFAGGWFGAKRAQRVFRHKTRKEPFRSRLNRIPRWWLVSACLVTAGVQYGVLPHRLPDLTLPSLSLPDVSLSEMDWSLSSAGPKLPRRHRKPPKFFKSAY</sequence>
<proteinExistence type="predicted"/>
<evidence type="ECO:0000313" key="4">
    <source>
        <dbReference type="Proteomes" id="UP001191082"/>
    </source>
</evidence>
<protein>
    <submittedName>
        <fullName evidence="3">DUF1294 domain-containing protein</fullName>
    </submittedName>
</protein>
<keyword evidence="2" id="KW-0812">Transmembrane</keyword>
<dbReference type="Pfam" id="PF06961">
    <property type="entry name" value="DUF1294"/>
    <property type="match status" value="1"/>
</dbReference>
<feature type="compositionally biased region" description="Basic residues" evidence="1">
    <location>
        <begin position="130"/>
        <end position="139"/>
    </location>
</feature>
<feature type="transmembrane region" description="Helical" evidence="2">
    <location>
        <begin position="40"/>
        <end position="57"/>
    </location>
</feature>
<feature type="region of interest" description="Disordered" evidence="1">
    <location>
        <begin position="126"/>
        <end position="145"/>
    </location>
</feature>
<feature type="transmembrane region" description="Helical" evidence="2">
    <location>
        <begin position="78"/>
        <end position="97"/>
    </location>
</feature>
<dbReference type="EMBL" id="VCPC01000003">
    <property type="protein sequence ID" value="TMV11667.1"/>
    <property type="molecule type" value="Genomic_DNA"/>
</dbReference>